<evidence type="ECO:0000259" key="8">
    <source>
        <dbReference type="Pfam" id="PF03460"/>
    </source>
</evidence>
<dbReference type="Pfam" id="PF03460">
    <property type="entry name" value="NIR_SIR_ferr"/>
    <property type="match status" value="2"/>
</dbReference>
<feature type="domain" description="Nitrite/Sulfite reductase ferredoxin-like" evidence="8">
    <location>
        <begin position="290"/>
        <end position="356"/>
    </location>
</feature>
<dbReference type="Proteomes" id="UP001469089">
    <property type="component" value="Unassembled WGS sequence"/>
</dbReference>
<dbReference type="SUPFAM" id="SSF55124">
    <property type="entry name" value="Nitrite/Sulfite reductase N-terminal domain-like"/>
    <property type="match status" value="2"/>
</dbReference>
<dbReference type="GO" id="GO:0043818">
    <property type="term" value="F:precorrin-3B synthase activity"/>
    <property type="evidence" value="ECO:0007669"/>
    <property type="project" value="UniProtKB-EC"/>
</dbReference>
<keyword evidence="5" id="KW-0408">Iron</keyword>
<feature type="domain" description="Nitrite/Sulfite reductase ferredoxin-like" evidence="8">
    <location>
        <begin position="39"/>
        <end position="100"/>
    </location>
</feature>
<evidence type="ECO:0000256" key="6">
    <source>
        <dbReference type="ARBA" id="ARBA00023014"/>
    </source>
</evidence>
<dbReference type="InterPro" id="IPR036136">
    <property type="entry name" value="Nit/Sulf_reduc_fer-like_dom_sf"/>
</dbReference>
<dbReference type="InterPro" id="IPR012798">
    <property type="entry name" value="Cbl_synth_CobG-like"/>
</dbReference>
<gene>
    <name evidence="9" type="primary">cobG</name>
    <name evidence="9" type="ORF">N0A02_27020</name>
</gene>
<dbReference type="NCBIfam" id="TIGR02435">
    <property type="entry name" value="CobG"/>
    <property type="match status" value="1"/>
</dbReference>
<evidence type="ECO:0000256" key="1">
    <source>
        <dbReference type="ARBA" id="ARBA00022485"/>
    </source>
</evidence>
<dbReference type="PANTHER" id="PTHR32439">
    <property type="entry name" value="FERREDOXIN--NITRITE REDUCTASE, CHLOROPLASTIC"/>
    <property type="match status" value="1"/>
</dbReference>
<evidence type="ECO:0000256" key="2">
    <source>
        <dbReference type="ARBA" id="ARBA00022617"/>
    </source>
</evidence>
<keyword evidence="4 9" id="KW-0560">Oxidoreductase</keyword>
<comment type="caution">
    <text evidence="9">The sequence shown here is derived from an EMBL/GenBank/DDBJ whole genome shotgun (WGS) entry which is preliminary data.</text>
</comment>
<dbReference type="InterPro" id="IPR005117">
    <property type="entry name" value="NiRdtase/SiRdtase_haem-b_fer"/>
</dbReference>
<keyword evidence="2" id="KW-0349">Heme</keyword>
<evidence type="ECO:0000313" key="10">
    <source>
        <dbReference type="Proteomes" id="UP001469089"/>
    </source>
</evidence>
<keyword evidence="1" id="KW-0004">4Fe-4S</keyword>
<evidence type="ECO:0000259" key="7">
    <source>
        <dbReference type="Pfam" id="PF01077"/>
    </source>
</evidence>
<feature type="domain" description="Nitrite/sulphite reductase 4Fe-4S" evidence="7">
    <location>
        <begin position="119"/>
        <end position="249"/>
    </location>
</feature>
<name>A0ABV1LV45_9BURK</name>
<reference evidence="9 10" key="1">
    <citation type="journal article" date="2024" name="Chem. Sci.">
        <title>Discovery of a lagriamide polyketide by integrated genome mining, isotopic labeling, and untargeted metabolomics.</title>
        <authorList>
            <person name="Fergusson C.H."/>
            <person name="Saulog J."/>
            <person name="Paulo B.S."/>
            <person name="Wilson D.M."/>
            <person name="Liu D.Y."/>
            <person name="Morehouse N.J."/>
            <person name="Waterworth S."/>
            <person name="Barkei J."/>
            <person name="Gray C.A."/>
            <person name="Kwan J.C."/>
            <person name="Eustaquio A.S."/>
            <person name="Linington R.G."/>
        </authorList>
    </citation>
    <scope>NUCLEOTIDE SEQUENCE [LARGE SCALE GENOMIC DNA]</scope>
    <source>
        <strain evidence="9 10">RL17-338-BIF-B</strain>
    </source>
</reference>
<evidence type="ECO:0000256" key="4">
    <source>
        <dbReference type="ARBA" id="ARBA00023002"/>
    </source>
</evidence>
<dbReference type="EMBL" id="JAOALG010000002">
    <property type="protein sequence ID" value="MEQ5843113.1"/>
    <property type="molecule type" value="Genomic_DNA"/>
</dbReference>
<sequence length="475" mass="49809">MNHVPSAASSIDSSGASSISTALRRASACPALARIVAARDGGLCRIRLPGGVLHAHEAAAIAEAATLYASGVIELTNRANLQLRGVKAGHEAALTARLLQAGLGPQTPDSTPDTIEAIDGIRNVMISPLAGRDPHALCDTRALAAQILVLLQGEPRFAALSPKFALLLDGGERLMATDHPHDIWLSAMPVDNDEPRFAIGFAGYPSLDAGSALATVTHTDALALLDALLHTFLDLAGPDDTRMRDLLALHDAHTLLQRAADRAGIALQRGPQVDAWRRTPTDATFRLGAHRQRDPQRWHAGGQPLAGRIDAATLRDLGALSTRHGDGSLRITPWQSVLLPDLATNSLDAVLAGLRALGFACDPSHPYAAIVACAGSTGCAKSAADTKADAQQLASLLTHDRLTSSGIHLTGCTRSCAAAHCAPHTLLAVATGRYDLYQRADALDESRFGVCIARHLSIEQAAAQLNHPARTPPDA</sequence>
<accession>A0ABV1LV45</accession>
<dbReference type="InterPro" id="IPR006067">
    <property type="entry name" value="NO2/SO3_Rdtase_4Fe4S_dom"/>
</dbReference>
<dbReference type="Pfam" id="PF01077">
    <property type="entry name" value="NIR_SIR"/>
    <property type="match status" value="1"/>
</dbReference>
<dbReference type="PANTHER" id="PTHR32439:SF9">
    <property type="entry name" value="BLR3264 PROTEIN"/>
    <property type="match status" value="1"/>
</dbReference>
<dbReference type="Gene3D" id="3.30.413.10">
    <property type="entry name" value="Sulfite Reductase Hemoprotein, domain 1"/>
    <property type="match status" value="2"/>
</dbReference>
<keyword evidence="10" id="KW-1185">Reference proteome</keyword>
<dbReference type="SUPFAM" id="SSF56014">
    <property type="entry name" value="Nitrite and sulphite reductase 4Fe-4S domain-like"/>
    <property type="match status" value="2"/>
</dbReference>
<protein>
    <submittedName>
        <fullName evidence="9">Precorrin-3B synthase</fullName>
        <ecNumber evidence="9">1.14.13.83</ecNumber>
    </submittedName>
</protein>
<keyword evidence="3" id="KW-0479">Metal-binding</keyword>
<evidence type="ECO:0000256" key="3">
    <source>
        <dbReference type="ARBA" id="ARBA00022723"/>
    </source>
</evidence>
<dbReference type="Gene3D" id="3.90.480.10">
    <property type="entry name" value="Sulfite Reductase Hemoprotein,Domain 2"/>
    <property type="match status" value="1"/>
</dbReference>
<evidence type="ECO:0000313" key="9">
    <source>
        <dbReference type="EMBL" id="MEQ5843113.1"/>
    </source>
</evidence>
<proteinExistence type="predicted"/>
<dbReference type="InterPro" id="IPR051329">
    <property type="entry name" value="NIR_SIR_4Fe-4S"/>
</dbReference>
<keyword evidence="6" id="KW-0411">Iron-sulfur</keyword>
<dbReference type="InterPro" id="IPR045854">
    <property type="entry name" value="NO2/SO3_Rdtase_4Fe4S_sf"/>
</dbReference>
<organism evidence="9 10">
    <name type="scientific">Paraburkholderia acidicola</name>
    <dbReference type="NCBI Taxonomy" id="1912599"/>
    <lineage>
        <taxon>Bacteria</taxon>
        <taxon>Pseudomonadati</taxon>
        <taxon>Pseudomonadota</taxon>
        <taxon>Betaproteobacteria</taxon>
        <taxon>Burkholderiales</taxon>
        <taxon>Burkholderiaceae</taxon>
        <taxon>Paraburkholderia</taxon>
    </lineage>
</organism>
<evidence type="ECO:0000256" key="5">
    <source>
        <dbReference type="ARBA" id="ARBA00023004"/>
    </source>
</evidence>
<dbReference type="EC" id="1.14.13.83" evidence="9"/>